<dbReference type="PROSITE" id="PS51462">
    <property type="entry name" value="NUDIX"/>
    <property type="match status" value="1"/>
</dbReference>
<dbReference type="EC" id="3.6.1.55" evidence="8"/>
<feature type="domain" description="Nudix hydrolase" evidence="7">
    <location>
        <begin position="48"/>
        <end position="189"/>
    </location>
</feature>
<accession>A0ABU9X1H9</accession>
<comment type="cofactor">
    <cofactor evidence="2">
        <name>Mg(2+)</name>
        <dbReference type="ChEBI" id="CHEBI:18420"/>
    </cofactor>
</comment>
<sequence>MDARADLERIVADIQAGRTDPFDRRWHPRTLTGDFRRAAVLVLFGALDDVLAASARPIAPAELDVLLLERAATLGSHPGQVAFPGGSLDPEDASLVECALREAEEETGLDPSGVHILGELPPLGMAYTGFLVSPVVGWWASPSPVDVVDFGESAQVFRSPVRDLLDPDNRVMAVLNRRGSRFASPAFTVNGVLVWGFTAMVLDSLFEALGWAVPWDRTREQPVEPQI</sequence>
<organism evidence="8 9">
    <name type="scientific">Sinomonas halotolerans</name>
    <dbReference type="NCBI Taxonomy" id="1644133"/>
    <lineage>
        <taxon>Bacteria</taxon>
        <taxon>Bacillati</taxon>
        <taxon>Actinomycetota</taxon>
        <taxon>Actinomycetes</taxon>
        <taxon>Micrococcales</taxon>
        <taxon>Micrococcaceae</taxon>
        <taxon>Sinomonas</taxon>
    </lineage>
</organism>
<dbReference type="EMBL" id="JBDFRB010000011">
    <property type="protein sequence ID" value="MEN2745306.1"/>
    <property type="molecule type" value="Genomic_DNA"/>
</dbReference>
<name>A0ABU9X1H9_9MICC</name>
<comment type="caution">
    <text evidence="8">The sequence shown here is derived from an EMBL/GenBank/DDBJ whole genome shotgun (WGS) entry which is preliminary data.</text>
</comment>
<evidence type="ECO:0000256" key="1">
    <source>
        <dbReference type="ARBA" id="ARBA00001936"/>
    </source>
</evidence>
<dbReference type="GO" id="GO:0035539">
    <property type="term" value="F:8-oxo-7,8-dihydrodeoxyguanosine triphosphate pyrophosphatase activity"/>
    <property type="evidence" value="ECO:0007669"/>
    <property type="project" value="UniProtKB-EC"/>
</dbReference>
<dbReference type="InterPro" id="IPR000086">
    <property type="entry name" value="NUDIX_hydrolase_dom"/>
</dbReference>
<evidence type="ECO:0000256" key="6">
    <source>
        <dbReference type="ARBA" id="ARBA00023211"/>
    </source>
</evidence>
<dbReference type="Pfam" id="PF00293">
    <property type="entry name" value="NUDIX"/>
    <property type="match status" value="1"/>
</dbReference>
<dbReference type="Gene3D" id="3.90.79.10">
    <property type="entry name" value="Nucleoside Triphosphate Pyrophosphohydrolase"/>
    <property type="match status" value="1"/>
</dbReference>
<evidence type="ECO:0000313" key="9">
    <source>
        <dbReference type="Proteomes" id="UP001422074"/>
    </source>
</evidence>
<protein>
    <submittedName>
        <fullName evidence="8">CoA pyrophosphatase</fullName>
        <ecNumber evidence="8">3.6.1.55</ecNumber>
    </submittedName>
</protein>
<keyword evidence="6" id="KW-0464">Manganese</keyword>
<keyword evidence="4 8" id="KW-0378">Hydrolase</keyword>
<keyword evidence="3" id="KW-0479">Metal-binding</keyword>
<evidence type="ECO:0000313" key="8">
    <source>
        <dbReference type="EMBL" id="MEN2745306.1"/>
    </source>
</evidence>
<proteinExistence type="predicted"/>
<gene>
    <name evidence="8" type="ORF">ABCQ75_12285</name>
</gene>
<dbReference type="PANTHER" id="PTHR12992:SF11">
    <property type="entry name" value="MITOCHONDRIAL COENZYME A DIPHOSPHATASE NUDT8"/>
    <property type="match status" value="1"/>
</dbReference>
<reference evidence="8 9" key="1">
    <citation type="submission" date="2024-05" db="EMBL/GenBank/DDBJ databases">
        <title>Sinomonas sp. nov., isolated from a waste landfill.</title>
        <authorList>
            <person name="Zhao Y."/>
        </authorList>
    </citation>
    <scope>NUCLEOTIDE SEQUENCE [LARGE SCALE GENOMIC DNA]</scope>
    <source>
        <strain evidence="8 9">CCTCC AB2014300</strain>
    </source>
</reference>
<dbReference type="CDD" id="cd03426">
    <property type="entry name" value="NUDIX_CoAse_Nudt7"/>
    <property type="match status" value="1"/>
</dbReference>
<dbReference type="RefSeq" id="WP_345885701.1">
    <property type="nucleotide sequence ID" value="NZ_JBDFRB010000011.1"/>
</dbReference>
<evidence type="ECO:0000256" key="2">
    <source>
        <dbReference type="ARBA" id="ARBA00001946"/>
    </source>
</evidence>
<evidence type="ECO:0000256" key="3">
    <source>
        <dbReference type="ARBA" id="ARBA00022723"/>
    </source>
</evidence>
<evidence type="ECO:0000256" key="4">
    <source>
        <dbReference type="ARBA" id="ARBA00022801"/>
    </source>
</evidence>
<keyword evidence="9" id="KW-1185">Reference proteome</keyword>
<dbReference type="SUPFAM" id="SSF55811">
    <property type="entry name" value="Nudix"/>
    <property type="match status" value="1"/>
</dbReference>
<dbReference type="InterPro" id="IPR015797">
    <property type="entry name" value="NUDIX_hydrolase-like_dom_sf"/>
</dbReference>
<dbReference type="Proteomes" id="UP001422074">
    <property type="component" value="Unassembled WGS sequence"/>
</dbReference>
<evidence type="ECO:0000256" key="5">
    <source>
        <dbReference type="ARBA" id="ARBA00022842"/>
    </source>
</evidence>
<dbReference type="PANTHER" id="PTHR12992">
    <property type="entry name" value="NUDIX HYDROLASE"/>
    <property type="match status" value="1"/>
</dbReference>
<keyword evidence="5" id="KW-0460">Magnesium</keyword>
<evidence type="ECO:0000259" key="7">
    <source>
        <dbReference type="PROSITE" id="PS51462"/>
    </source>
</evidence>
<dbReference type="InterPro" id="IPR045121">
    <property type="entry name" value="CoAse"/>
</dbReference>
<comment type="cofactor">
    <cofactor evidence="1">
        <name>Mn(2+)</name>
        <dbReference type="ChEBI" id="CHEBI:29035"/>
    </cofactor>
</comment>